<dbReference type="OMA" id="TACDDHR"/>
<dbReference type="Proteomes" id="UP000016923">
    <property type="component" value="Unassembled WGS sequence"/>
</dbReference>
<evidence type="ECO:0000313" key="3">
    <source>
        <dbReference type="Proteomes" id="UP000016923"/>
    </source>
</evidence>
<feature type="region of interest" description="Disordered" evidence="1">
    <location>
        <begin position="54"/>
        <end position="95"/>
    </location>
</feature>
<proteinExistence type="predicted"/>
<gene>
    <name evidence="2" type="ORF">F503_04817</name>
</gene>
<evidence type="ECO:0000313" key="2">
    <source>
        <dbReference type="EMBL" id="EPE03969.1"/>
    </source>
</evidence>
<evidence type="ECO:0000256" key="1">
    <source>
        <dbReference type="SAM" id="MobiDB-lite"/>
    </source>
</evidence>
<reference evidence="2 3" key="1">
    <citation type="journal article" date="2013" name="BMC Genomics">
        <title>The genome and transcriptome of the pine saprophyte Ophiostoma piceae, and a comparison with the bark beetle-associated pine pathogen Grosmannia clavigera.</title>
        <authorList>
            <person name="Haridas S."/>
            <person name="Wang Y."/>
            <person name="Lim L."/>
            <person name="Massoumi Alamouti S."/>
            <person name="Jackman S."/>
            <person name="Docking R."/>
            <person name="Robertson G."/>
            <person name="Birol I."/>
            <person name="Bohlmann J."/>
            <person name="Breuil C."/>
        </authorList>
    </citation>
    <scope>NUCLEOTIDE SEQUENCE [LARGE SCALE GENOMIC DNA]</scope>
    <source>
        <strain evidence="2 3">UAMH 11346</strain>
    </source>
</reference>
<name>S3BRQ5_OPHP1</name>
<dbReference type="EMBL" id="KE148163">
    <property type="protein sequence ID" value="EPE03969.1"/>
    <property type="molecule type" value="Genomic_DNA"/>
</dbReference>
<dbReference type="HOGENOM" id="CLU_017045_0_0_1"/>
<dbReference type="VEuPathDB" id="FungiDB:F503_04817"/>
<dbReference type="OrthoDB" id="5428038at2759"/>
<keyword evidence="3" id="KW-1185">Reference proteome</keyword>
<sequence length="889" mass="97288">MAPRPAARCCRAVRSHLAHSSAATTAYSDGVWITDLVLATAFVRYCHIAPARTTSPPRALASKSLQPPLSNTAATPATIAPRTTRRRFSGHVPGPLEARRRLGKRQMTEQLSLQLSLSGGGPPLPVWALPSAPDLRQWQWTPPRDAALFTRNNTDSATPTVTTAKGPISSFGVPKWLVELADFVDPSGAAVELPETARSATAAPFFAKLEAWSGKFSETRGVSGGSRDEQLLRDFDNICSEFQTLLRLAGLTVDEVHEAFDLLWGSLESSSIKETTRHSSEGHALALHQVGQASTLLSTVIDGVGACHLLQATDYGLDFWRSLFACVAQLPNSHEQAGFVASKVLLATPSTFLAQMADILPSHLCTIFVSSEGGVAQRQAREKSIADALQNVDLNRDGGSSLVQATTEQLLRHFNYNHGHLRAGVQGRGFSAPSHGHAAVSSGASFAASSTSWLFTLAHIPKVRQDCFFQTLSQLQKASADTSTGACDTFRINNLCELLLAQWTSRGYVTQKTVHKYQFFLKKVTAARNSSNERNEHTGDPTLATLALALYQSDHSRPRCVALYLSLLQCLQLLGCDAELVPSVAALVQCRDQRESSTDSGLELELPSPSYYKPLVVPPVAFFESLAWASDDLDIALQMHELYVNSISTRHSLRQQLASSPPSPSSLANREEDTLWSVGFWNKFADRLSAALEQGKLTPGQVSYALDLPARLATLKKGRQFSIARPKKAKYGKYASKKKGLGAPTVALVEKLAVHFALAPNLVPRRALRGVEECRHLLVTHGREQEERQEERLATARPSTALTASPTVLRAIFHLVTRDLDSANHGRTTRLRWFVDIVRREHSEQEAVASGHALERWRNDAARQRRIDAEDERLAIIRELQGAEQTTAW</sequence>
<dbReference type="eggNOG" id="ENOG502RG7P">
    <property type="taxonomic scope" value="Eukaryota"/>
</dbReference>
<dbReference type="AlphaFoldDB" id="S3BRQ5"/>
<protein>
    <submittedName>
        <fullName evidence="2">Fungal specific transcription factor domain containing protein</fullName>
    </submittedName>
</protein>
<dbReference type="STRING" id="1262450.S3BRQ5"/>
<feature type="compositionally biased region" description="Low complexity" evidence="1">
    <location>
        <begin position="72"/>
        <end position="82"/>
    </location>
</feature>
<accession>S3BRQ5</accession>
<organism evidence="2 3">
    <name type="scientific">Ophiostoma piceae (strain UAMH 11346)</name>
    <name type="common">Sap stain fungus</name>
    <dbReference type="NCBI Taxonomy" id="1262450"/>
    <lineage>
        <taxon>Eukaryota</taxon>
        <taxon>Fungi</taxon>
        <taxon>Dikarya</taxon>
        <taxon>Ascomycota</taxon>
        <taxon>Pezizomycotina</taxon>
        <taxon>Sordariomycetes</taxon>
        <taxon>Sordariomycetidae</taxon>
        <taxon>Ophiostomatales</taxon>
        <taxon>Ophiostomataceae</taxon>
        <taxon>Ophiostoma</taxon>
    </lineage>
</organism>